<dbReference type="AlphaFoldDB" id="A0ABD5WSY0"/>
<keyword evidence="4" id="KW-1185">Reference proteome</keyword>
<evidence type="ECO:0000259" key="2">
    <source>
        <dbReference type="Pfam" id="PF25955"/>
    </source>
</evidence>
<dbReference type="GeneID" id="79269433"/>
<protein>
    <recommendedName>
        <fullName evidence="2">DUF7992 domain-containing protein</fullName>
    </recommendedName>
</protein>
<comment type="caution">
    <text evidence="3">The sequence shown here is derived from an EMBL/GenBank/DDBJ whole genome shotgun (WGS) entry which is preliminary data.</text>
</comment>
<dbReference type="Proteomes" id="UP001596388">
    <property type="component" value="Unassembled WGS sequence"/>
</dbReference>
<evidence type="ECO:0000256" key="1">
    <source>
        <dbReference type="SAM" id="MobiDB-lite"/>
    </source>
</evidence>
<dbReference type="Pfam" id="PF25955">
    <property type="entry name" value="DUF7992"/>
    <property type="match status" value="1"/>
</dbReference>
<reference evidence="3 4" key="1">
    <citation type="journal article" date="2019" name="Int. J. Syst. Evol. Microbiol.">
        <title>The Global Catalogue of Microorganisms (GCM) 10K type strain sequencing project: providing services to taxonomists for standard genome sequencing and annotation.</title>
        <authorList>
            <consortium name="The Broad Institute Genomics Platform"/>
            <consortium name="The Broad Institute Genome Sequencing Center for Infectious Disease"/>
            <person name="Wu L."/>
            <person name="Ma J."/>
        </authorList>
    </citation>
    <scope>NUCLEOTIDE SEQUENCE [LARGE SCALE GENOMIC DNA]</scope>
    <source>
        <strain evidence="3 4">DT55</strain>
    </source>
</reference>
<dbReference type="EMBL" id="JBHTAG010000002">
    <property type="protein sequence ID" value="MFC7096677.1"/>
    <property type="molecule type" value="Genomic_DNA"/>
</dbReference>
<feature type="domain" description="DUF7992" evidence="2">
    <location>
        <begin position="3"/>
        <end position="142"/>
    </location>
</feature>
<sequence length="162" mass="18436">MALDVDVPDPPSLHGPQPRGDYESLGTQDPDIEDDYRREAVRTALRAGAWRDAFDEWAEHTFLSVEEFETTRELGLFEAFDFYWDPAADDVGYRAPSVPDDQRDRFPDGGANGVDEELDALGRTVSEVLEVDYFDGENDAEFDFFAEDEERETVAEREEDEA</sequence>
<gene>
    <name evidence="3" type="ORF">ACFQKD_05100</name>
</gene>
<evidence type="ECO:0000313" key="4">
    <source>
        <dbReference type="Proteomes" id="UP001596388"/>
    </source>
</evidence>
<name>A0ABD5WSY0_9EURY</name>
<evidence type="ECO:0000313" key="3">
    <source>
        <dbReference type="EMBL" id="MFC7096677.1"/>
    </source>
</evidence>
<organism evidence="3 4">
    <name type="scientific">Halobaculum marinum</name>
    <dbReference type="NCBI Taxonomy" id="3031996"/>
    <lineage>
        <taxon>Archaea</taxon>
        <taxon>Methanobacteriati</taxon>
        <taxon>Methanobacteriota</taxon>
        <taxon>Stenosarchaea group</taxon>
        <taxon>Halobacteria</taxon>
        <taxon>Halobacteriales</taxon>
        <taxon>Haloferacaceae</taxon>
        <taxon>Halobaculum</taxon>
    </lineage>
</organism>
<feature type="region of interest" description="Disordered" evidence="1">
    <location>
        <begin position="1"/>
        <end position="34"/>
    </location>
</feature>
<proteinExistence type="predicted"/>
<dbReference type="RefSeq" id="WP_276238860.1">
    <property type="nucleotide sequence ID" value="NZ_CP119989.1"/>
</dbReference>
<dbReference type="InterPro" id="IPR058305">
    <property type="entry name" value="DUF7992"/>
</dbReference>
<accession>A0ABD5WSY0</accession>